<feature type="region of interest" description="Disordered" evidence="3">
    <location>
        <begin position="716"/>
        <end position="757"/>
    </location>
</feature>
<evidence type="ECO:0000256" key="3">
    <source>
        <dbReference type="SAM" id="MobiDB-lite"/>
    </source>
</evidence>
<protein>
    <recommendedName>
        <fullName evidence="4">PRMT5 oligomerisation domain-containing protein</fullName>
    </recommendedName>
</protein>
<name>A0ABN9UCC2_9DINO</name>
<feature type="compositionally biased region" description="Low complexity" evidence="3">
    <location>
        <begin position="731"/>
        <end position="749"/>
    </location>
</feature>
<reference evidence="5" key="1">
    <citation type="submission" date="2023-10" db="EMBL/GenBank/DDBJ databases">
        <authorList>
            <person name="Chen Y."/>
            <person name="Shah S."/>
            <person name="Dougan E. K."/>
            <person name="Thang M."/>
            <person name="Chan C."/>
        </authorList>
    </citation>
    <scope>NUCLEOTIDE SEQUENCE [LARGE SCALE GENOMIC DNA]</scope>
</reference>
<evidence type="ECO:0000256" key="1">
    <source>
        <dbReference type="ARBA" id="ARBA00022691"/>
    </source>
</evidence>
<sequence length="757" mass="79618">MASLDGFLGHFDMLLDEDRNALYKKAIGLAARDLRARREQNRDGRPLQALDIGTGSGLLGLLCWQTGAFGAVALLEANPALAAAARASVRRTPGAADVCSVWEGHSGDVLSGAPAPRPPFDLCVSELLDSVLIGEGVLPTLRDAFETPWMDVETTLMIPASARIVARALESEALFEQHRLGGCRPDSAAACLAVPPAFLRCCGLHAAEQLHLAPYLESGLARFVSEPLEVFAFDFSRVAELPPGGRQQLLAVTVEGGASVHGLAIWFEANLYAGVELSTAPRSADEPPARDHWKQAVVCFRAPVRTPLGASSTLRLAARHDDDAVWFEPLGLSAPPAGAPPELPPPVCGCGLHSQTSRRRLARLAELLRRPPAGAAAGGRGALVFGDGGVLPAQLASGGYGPVVCVGGGADLNRVVVEAFADANGVRCTVRIADPSAGLLPGGAKRRRVAVEEPLSLDDEEVSECPFDWQALASALEEQRPRVQWDVFAEPWYDELSEDWDLVHYTRFKEDFQALLGAWPALRGAGAARCRFRVVARAFNSELLAQRLQPLSASGGGPVRSWAGLELADFMNGLHPGQPKPGHSVDAWALLRAGSVHLCGAPCDVASLDPLDEHAGGAAHVEVPADGRTVHGVLLWLRREAPEPTDVDWGAVLAGPVDAAGAAPLRHARLGVALLDEPLGRGGVLRVSVARGSAGDGGFVVGVSSPHGPFSCTLPPPSSFDLPSSLPPTPCSTSPCHPSSLNSLPLSPSIKDDKPAY</sequence>
<dbReference type="Gene3D" id="2.70.160.11">
    <property type="entry name" value="Hnrnp arginine n-methyltransferase1"/>
    <property type="match status" value="1"/>
</dbReference>
<dbReference type="InterPro" id="IPR029063">
    <property type="entry name" value="SAM-dependent_MTases_sf"/>
</dbReference>
<dbReference type="Pfam" id="PF17286">
    <property type="entry name" value="PRMT5_C"/>
    <property type="match status" value="1"/>
</dbReference>
<evidence type="ECO:0000259" key="4">
    <source>
        <dbReference type="Pfam" id="PF17286"/>
    </source>
</evidence>
<proteinExistence type="predicted"/>
<dbReference type="PANTHER" id="PTHR11006">
    <property type="entry name" value="PROTEIN ARGININE N-METHYLTRANSFERASE"/>
    <property type="match status" value="1"/>
</dbReference>
<dbReference type="InterPro" id="IPR035248">
    <property type="entry name" value="PRMT5_C"/>
</dbReference>
<dbReference type="EMBL" id="CAUYUJ010015693">
    <property type="protein sequence ID" value="CAK0857044.1"/>
    <property type="molecule type" value="Genomic_DNA"/>
</dbReference>
<organism evidence="5 6">
    <name type="scientific">Prorocentrum cordatum</name>
    <dbReference type="NCBI Taxonomy" id="2364126"/>
    <lineage>
        <taxon>Eukaryota</taxon>
        <taxon>Sar</taxon>
        <taxon>Alveolata</taxon>
        <taxon>Dinophyceae</taxon>
        <taxon>Prorocentrales</taxon>
        <taxon>Prorocentraceae</taxon>
        <taxon>Prorocentrum</taxon>
    </lineage>
</organism>
<accession>A0ABN9UCC2</accession>
<keyword evidence="1 2" id="KW-0949">S-adenosyl-L-methionine</keyword>
<dbReference type="PROSITE" id="PS51678">
    <property type="entry name" value="SAM_MT_PRMT"/>
    <property type="match status" value="1"/>
</dbReference>
<keyword evidence="2" id="KW-0489">Methyltransferase</keyword>
<keyword evidence="6" id="KW-1185">Reference proteome</keyword>
<feature type="domain" description="PRMT5 oligomerisation" evidence="4">
    <location>
        <begin position="225"/>
        <end position="328"/>
    </location>
</feature>
<gene>
    <name evidence="5" type="ORF">PCOR1329_LOCUS47255</name>
</gene>
<keyword evidence="2" id="KW-0808">Transferase</keyword>
<evidence type="ECO:0000313" key="6">
    <source>
        <dbReference type="Proteomes" id="UP001189429"/>
    </source>
</evidence>
<evidence type="ECO:0000313" key="5">
    <source>
        <dbReference type="EMBL" id="CAK0857044.1"/>
    </source>
</evidence>
<comment type="caution">
    <text evidence="5">The sequence shown here is derived from an EMBL/GenBank/DDBJ whole genome shotgun (WGS) entry which is preliminary data.</text>
</comment>
<dbReference type="Proteomes" id="UP001189429">
    <property type="component" value="Unassembled WGS sequence"/>
</dbReference>
<evidence type="ECO:0000256" key="2">
    <source>
        <dbReference type="PROSITE-ProRule" id="PRU01015"/>
    </source>
</evidence>
<dbReference type="Gene3D" id="3.40.50.150">
    <property type="entry name" value="Vaccinia Virus protein VP39"/>
    <property type="match status" value="1"/>
</dbReference>
<dbReference type="PANTHER" id="PTHR11006:SF4">
    <property type="entry name" value="PROTEIN ARGININE N-METHYLTRANSFERASE 7"/>
    <property type="match status" value="1"/>
</dbReference>
<dbReference type="SUPFAM" id="SSF53335">
    <property type="entry name" value="S-adenosyl-L-methionine-dependent methyltransferases"/>
    <property type="match status" value="1"/>
</dbReference>
<dbReference type="InterPro" id="IPR025799">
    <property type="entry name" value="Arg_MeTrfase"/>
</dbReference>